<proteinExistence type="predicted"/>
<evidence type="ECO:0000313" key="1">
    <source>
        <dbReference type="EMBL" id="KAG6593764.1"/>
    </source>
</evidence>
<sequence>MKSIRALTSQAENKENDSIMHGGRTWCIRAGRFDYARLAIEFLPAFGAAVESIRANLVHSSGTIRLRTFFSSSLVRASGTIQILSIPEIETAKEISLSTSLSMGKLTCRRIVGRYWASAFWAQVAQF</sequence>
<gene>
    <name evidence="1" type="ORF">SDJN03_13240</name>
</gene>
<feature type="non-terminal residue" evidence="1">
    <location>
        <position position="1"/>
    </location>
</feature>
<evidence type="ECO:0000313" key="2">
    <source>
        <dbReference type="Proteomes" id="UP000685013"/>
    </source>
</evidence>
<keyword evidence="2" id="KW-1185">Reference proteome</keyword>
<organism evidence="1 2">
    <name type="scientific">Cucurbita argyrosperma subsp. sororia</name>
    <dbReference type="NCBI Taxonomy" id="37648"/>
    <lineage>
        <taxon>Eukaryota</taxon>
        <taxon>Viridiplantae</taxon>
        <taxon>Streptophyta</taxon>
        <taxon>Embryophyta</taxon>
        <taxon>Tracheophyta</taxon>
        <taxon>Spermatophyta</taxon>
        <taxon>Magnoliopsida</taxon>
        <taxon>eudicotyledons</taxon>
        <taxon>Gunneridae</taxon>
        <taxon>Pentapetalae</taxon>
        <taxon>rosids</taxon>
        <taxon>fabids</taxon>
        <taxon>Cucurbitales</taxon>
        <taxon>Cucurbitaceae</taxon>
        <taxon>Cucurbiteae</taxon>
        <taxon>Cucurbita</taxon>
    </lineage>
</organism>
<accession>A0AAV6NAG4</accession>
<dbReference type="EMBL" id="JAGKQH010000008">
    <property type="protein sequence ID" value="KAG6593764.1"/>
    <property type="molecule type" value="Genomic_DNA"/>
</dbReference>
<dbReference type="Proteomes" id="UP000685013">
    <property type="component" value="Chromosome 8"/>
</dbReference>
<name>A0AAV6NAG4_9ROSI</name>
<dbReference type="AlphaFoldDB" id="A0AAV6NAG4"/>
<protein>
    <submittedName>
        <fullName evidence="1">Uncharacterized protein</fullName>
    </submittedName>
</protein>
<comment type="caution">
    <text evidence="1">The sequence shown here is derived from an EMBL/GenBank/DDBJ whole genome shotgun (WGS) entry which is preliminary data.</text>
</comment>
<reference evidence="1 2" key="1">
    <citation type="journal article" date="2021" name="Hortic Res">
        <title>The domestication of Cucurbita argyrosperma as revealed by the genome of its wild relative.</title>
        <authorList>
            <person name="Barrera-Redondo J."/>
            <person name="Sanchez-de la Vega G."/>
            <person name="Aguirre-Liguori J.A."/>
            <person name="Castellanos-Morales G."/>
            <person name="Gutierrez-Guerrero Y.T."/>
            <person name="Aguirre-Dugua X."/>
            <person name="Aguirre-Planter E."/>
            <person name="Tenaillon M.I."/>
            <person name="Lira-Saade R."/>
            <person name="Eguiarte L.E."/>
        </authorList>
    </citation>
    <scope>NUCLEOTIDE SEQUENCE [LARGE SCALE GENOMIC DNA]</scope>
    <source>
        <strain evidence="1">JBR-2021</strain>
    </source>
</reference>